<proteinExistence type="predicted"/>
<dbReference type="Pfam" id="PF00578">
    <property type="entry name" value="AhpC-TSA"/>
    <property type="match status" value="1"/>
</dbReference>
<keyword evidence="3" id="KW-1185">Reference proteome</keyword>
<dbReference type="SUPFAM" id="SSF52833">
    <property type="entry name" value="Thioredoxin-like"/>
    <property type="match status" value="1"/>
</dbReference>
<sequence length="228" mass="25461">MKKVLAGLMLLSAVVACKKENKEAAPEEPTATEQTAEVKDTIAYADFGMDTSDLPKGLNVGDMAPQINMTTADKKNITLQDLYKDQPVVVLFYRAYWCPVCIRHLGEFAHKAKEIEDKGAKLVIITPETYENVAKTKEETKTDFMTISDFDGSIMRAFDVDFKVTETYQEMIREKLDASVAQTNATGEPVLPVPATFIIDKGGKIVYKHFNPNYRERATVEEIVANLP</sequence>
<name>A0A444WC15_9FLAO</name>
<dbReference type="RefSeq" id="WP_129750831.1">
    <property type="nucleotide sequence ID" value="NZ_JUIW01000005.1"/>
</dbReference>
<organism evidence="2 3">
    <name type="scientific">Flavobacterium beibuense</name>
    <dbReference type="NCBI Taxonomy" id="657326"/>
    <lineage>
        <taxon>Bacteria</taxon>
        <taxon>Pseudomonadati</taxon>
        <taxon>Bacteroidota</taxon>
        <taxon>Flavobacteriia</taxon>
        <taxon>Flavobacteriales</taxon>
        <taxon>Flavobacteriaceae</taxon>
        <taxon>Flavobacterium</taxon>
    </lineage>
</organism>
<reference evidence="2 3" key="1">
    <citation type="submission" date="2014-12" db="EMBL/GenBank/DDBJ databases">
        <title>Genome sequence of Flavobacterium beibuense RSKm HC5.</title>
        <authorList>
            <person name="Kim J.F."/>
            <person name="Song J.Y."/>
            <person name="Kwak M.-J."/>
            <person name="Lee S.-W."/>
        </authorList>
    </citation>
    <scope>NUCLEOTIDE SEQUENCE [LARGE SCALE GENOMIC DNA]</scope>
    <source>
        <strain evidence="2 3">RSKm HC5</strain>
    </source>
</reference>
<protein>
    <submittedName>
        <fullName evidence="2">Alkyl hydroperoxide reductase/ Thiol specific antioxidant/ Mal allergen</fullName>
    </submittedName>
</protein>
<dbReference type="PANTHER" id="PTHR42852">
    <property type="entry name" value="THIOL:DISULFIDE INTERCHANGE PROTEIN DSBE"/>
    <property type="match status" value="1"/>
</dbReference>
<dbReference type="GO" id="GO:0016491">
    <property type="term" value="F:oxidoreductase activity"/>
    <property type="evidence" value="ECO:0007669"/>
    <property type="project" value="InterPro"/>
</dbReference>
<gene>
    <name evidence="2" type="ORF">NU09_1696</name>
</gene>
<dbReference type="InterPro" id="IPR013766">
    <property type="entry name" value="Thioredoxin_domain"/>
</dbReference>
<dbReference type="InterPro" id="IPR036249">
    <property type="entry name" value="Thioredoxin-like_sf"/>
</dbReference>
<dbReference type="GO" id="GO:0016209">
    <property type="term" value="F:antioxidant activity"/>
    <property type="evidence" value="ECO:0007669"/>
    <property type="project" value="InterPro"/>
</dbReference>
<feature type="domain" description="Thioredoxin" evidence="1">
    <location>
        <begin position="58"/>
        <end position="228"/>
    </location>
</feature>
<comment type="caution">
    <text evidence="2">The sequence shown here is derived from an EMBL/GenBank/DDBJ whole genome shotgun (WGS) entry which is preliminary data.</text>
</comment>
<dbReference type="InterPro" id="IPR000866">
    <property type="entry name" value="AhpC/TSA"/>
</dbReference>
<dbReference type="PROSITE" id="PS51352">
    <property type="entry name" value="THIOREDOXIN_2"/>
    <property type="match status" value="1"/>
</dbReference>
<evidence type="ECO:0000313" key="2">
    <source>
        <dbReference type="EMBL" id="RYJ43358.1"/>
    </source>
</evidence>
<dbReference type="AlphaFoldDB" id="A0A444WC15"/>
<dbReference type="CDD" id="cd02970">
    <property type="entry name" value="PRX_like2"/>
    <property type="match status" value="1"/>
</dbReference>
<evidence type="ECO:0000313" key="3">
    <source>
        <dbReference type="Proteomes" id="UP000289775"/>
    </source>
</evidence>
<dbReference type="OrthoDB" id="9809746at2"/>
<dbReference type="Gene3D" id="3.40.30.10">
    <property type="entry name" value="Glutaredoxin"/>
    <property type="match status" value="1"/>
</dbReference>
<dbReference type="PANTHER" id="PTHR42852:SF17">
    <property type="entry name" value="THIOREDOXIN-LIKE PROTEIN HI_1115"/>
    <property type="match status" value="1"/>
</dbReference>
<dbReference type="Proteomes" id="UP000289775">
    <property type="component" value="Unassembled WGS sequence"/>
</dbReference>
<dbReference type="EMBL" id="JUIW01000005">
    <property type="protein sequence ID" value="RYJ43358.1"/>
    <property type="molecule type" value="Genomic_DNA"/>
</dbReference>
<accession>A0A444WC15</accession>
<dbReference type="PROSITE" id="PS51257">
    <property type="entry name" value="PROKAR_LIPOPROTEIN"/>
    <property type="match status" value="1"/>
</dbReference>
<dbReference type="InterPro" id="IPR050553">
    <property type="entry name" value="Thioredoxin_ResA/DsbE_sf"/>
</dbReference>
<evidence type="ECO:0000259" key="1">
    <source>
        <dbReference type="PROSITE" id="PS51352"/>
    </source>
</evidence>